<evidence type="ECO:0000256" key="18">
    <source>
        <dbReference type="ARBA" id="ARBA00023902"/>
    </source>
</evidence>
<dbReference type="GO" id="GO:0007018">
    <property type="term" value="P:microtubule-based movement"/>
    <property type="evidence" value="ECO:0007669"/>
    <property type="project" value="InterPro"/>
</dbReference>
<evidence type="ECO:0000256" key="17">
    <source>
        <dbReference type="ARBA" id="ARBA00023273"/>
    </source>
</evidence>
<dbReference type="InterPro" id="IPR041658">
    <property type="entry name" value="AAA_lid_11"/>
</dbReference>
<organism evidence="21 22">
    <name type="scientific">Euplotes crassus</name>
    <dbReference type="NCBI Taxonomy" id="5936"/>
    <lineage>
        <taxon>Eukaryota</taxon>
        <taxon>Sar</taxon>
        <taxon>Alveolata</taxon>
        <taxon>Ciliophora</taxon>
        <taxon>Intramacronucleata</taxon>
        <taxon>Spirotrichea</taxon>
        <taxon>Hypotrichia</taxon>
        <taxon>Euplotida</taxon>
        <taxon>Euplotidae</taxon>
        <taxon>Moneuplotes</taxon>
    </lineage>
</organism>
<dbReference type="Pfam" id="PF08393">
    <property type="entry name" value="DHC_N2"/>
    <property type="match status" value="1"/>
</dbReference>
<evidence type="ECO:0000256" key="5">
    <source>
        <dbReference type="ARBA" id="ARBA00022475"/>
    </source>
</evidence>
<evidence type="ECO:0000256" key="2">
    <source>
        <dbReference type="ARBA" id="ARBA00004522"/>
    </source>
</evidence>
<keyword evidence="8" id="KW-0547">Nucleotide-binding</keyword>
<dbReference type="FunFam" id="3.40.50.300:FF:000071">
    <property type="entry name" value="Cytoplasmic dynein heavy chain 1"/>
    <property type="match status" value="1"/>
</dbReference>
<dbReference type="InterPro" id="IPR013602">
    <property type="entry name" value="Dynein_heavy_linker"/>
</dbReference>
<comment type="similarity">
    <text evidence="3">Belongs to the dynein heavy chain family.</text>
</comment>
<dbReference type="GO" id="GO:0060271">
    <property type="term" value="P:cilium assembly"/>
    <property type="evidence" value="ECO:0007669"/>
    <property type="project" value="UniProtKB-ARBA"/>
</dbReference>
<keyword evidence="12 19" id="KW-0175">Coiled coil</keyword>
<dbReference type="PANTHER" id="PTHR45703">
    <property type="entry name" value="DYNEIN HEAVY CHAIN"/>
    <property type="match status" value="1"/>
</dbReference>
<dbReference type="GO" id="GO:0060170">
    <property type="term" value="C:ciliary membrane"/>
    <property type="evidence" value="ECO:0007669"/>
    <property type="project" value="UniProtKB-SubCell"/>
</dbReference>
<dbReference type="Pfam" id="PF12775">
    <property type="entry name" value="AAA_7"/>
    <property type="match status" value="1"/>
</dbReference>
<dbReference type="InterPro" id="IPR054354">
    <property type="entry name" value="DYNC2H1-like_lid"/>
</dbReference>
<comment type="caution">
    <text evidence="21">The sequence shown here is derived from an EMBL/GenBank/DDBJ whole genome shotgun (WGS) entry which is preliminary data.</text>
</comment>
<gene>
    <name evidence="21" type="ORF">ECRASSUSDP1_LOCUS18264</name>
</gene>
<feature type="coiled-coil region" evidence="19">
    <location>
        <begin position="1069"/>
        <end position="1096"/>
    </location>
</feature>
<dbReference type="Gene3D" id="1.20.58.1120">
    <property type="match status" value="1"/>
</dbReference>
<dbReference type="Gene3D" id="1.20.920.20">
    <property type="match status" value="1"/>
</dbReference>
<dbReference type="InterPro" id="IPR027417">
    <property type="entry name" value="P-loop_NTPase"/>
</dbReference>
<evidence type="ECO:0000256" key="12">
    <source>
        <dbReference type="ARBA" id="ARBA00023054"/>
    </source>
</evidence>
<evidence type="ECO:0000256" key="15">
    <source>
        <dbReference type="ARBA" id="ARBA00023175"/>
    </source>
</evidence>
<feature type="coiled-coil region" evidence="19">
    <location>
        <begin position="3067"/>
        <end position="3157"/>
    </location>
</feature>
<sequence length="4259" mass="488185">MEADSRVIYIANIVSAIFGTNKFEEHIVTAPEVSEFLNDLNSTSLEVVTNGSKVKFILDGFNNIEDGFQDVHFLKRQLEEITPSDISNQLLVSTMRHSPTESLYQYMKAVYEPLLVGESSEIEKVSPQMKSLVSSLKAGLATTLRKGVSRRSGDDVENLEGILSPIDEIEFWAEIERMNVQTNAQEKIRQKGENLNSHFKDLAKYFYDLDSMKLVKVNDLLDTLEDTIDDIWVSQEIEPHYGEPRMKHFLKICTASIGAKIEKELTDLDVWTSPFSDVRMKIIECMNICKSWREKMSSKTGNIWKQEANRWTGPAYYDPYLERLIERLGEVQKLRTQHDELMRLLSPEEQKGLDVMSVFEPFRSINCFYHNEYQSQIWSRAVSKYEDNLAPKERELCEKLRKEIFAEKCEPTQRLREFQRWKGLLSLGRIKQELKGERVSLLIELISYIQNLSADFESKADHRSGDKPPLVNNMSRVVNDIIWARQLMSSKVTSIQKVAEGIFSDLDEVEDFKNSCRDLVTDIREFEKRTFNKWILDIQNLLKNKRESLELTGRIMQIDYTTGLLKVQYNEKKIVTLIKDVRQLTELGFKIPKQLNDIIENARKFYREGVTLRQVANFFNNMSSQIMECHSTMLLRHTIAFEKIIKNKSKDKNNAFGGGDKDVTWTNPVELEEYIQEVQDASNVLMKENRRLRKMHLNVIDLILNMMNTDLLKNKELWKEKLDSIKRILDSNSYSPKESKIWRIHLDYQLYKALETQYQTGLKNLNENFNMIEADLVYRDKTVTFNPPMEKLKSMYYKEISNFITIPIRFAGLGGKPSIFKVIPNKNSDSLLSVYAKANEVFGRLENMVNTFIPWTALGYFDLEQYIEQNFKDVKDWENNFKMLRVKRKQLEKLNEHYKIDSFFNIRTEPFKKGIEDLFQRTHDTLKTTLKSAIRTDMESIDQFIDDSMKKLNARPQSVEEIGKAKAEAVEISGKKDSFVELYNQCDERNKVLQQVAGEGAHIGEMQNRWDNFDVALNAFSSMIDEQKNVLKQETDKRIQALNMELEKTFTRWEALKPKETAEMDRETAMQTSENMKEWREKWEELETKVKNITADCQHFGIAQPNLTYYDELKSDLAQQQESWMFYEEFYKELDELGKEDWLSFSRGKGIYQFQDFMDKWEEKIKAKRATMDPGDRPPIVLRLLRDAIGHFKEAWPLFKICVGEAFEKEHWRALFYMLTFPKEVTVENLKFGNFLDHIEKMVEKQTDIKDLGARAQGEISIREAIQELRAWCDETEFALTEYEGANNRTVPLIKDWKELMNSVSDNQSLLASLKESRFFSRFADSVEQFESKLIGIDDYLQKLNIIQRKWVYLEPIFIRGALPAEQARFNRVDGEYVSIMMGIGMNPKVIALCDISGLKETLDTILSQLDVCQKALNDFLEEKRSKFPRFYFIGDDDLLEILGQATNPVVIQTHLKKLFAGIFRVDFNQDNSAIVAMKSSAGEVVELSAPVQITEDVEIWLGDLVNEMRQTLSLLLKTTLNSSGLDIINTPSQVCCLSEMIHFSNNAISAIKKGKLSNYKIDLQKNLEMYTSFDHGGDMLLLSKLKALTLDIIHNIEVIDTLIDSGVKNTSQWGWYKQLKYGIEARRDVTTVGMCDAIFDYTFEYQGNASKLVHTPLTDKCYLTLTQGMKMGYGGNPYGPAGTGKTESVKALGQAFGRQVLVFNCDEGIDFKSMGRIFIGLVKCGAWGCFDEFNRLLEEQLSAISQQIQVIQWAIKQGEPSLELLNRTIEVNKNAGIFVTMNPAGKGYGGRSKLPDNLKQLFRPVAMSKPDNELIAEVLLFAEGFKSSKQLSQKLIPLFTLSSQLLSPQQHYDWGLRALKTILTVGGELIQKEKAKGSKLGPNEEALILIKAIRINTMSKLTFGDSKKFEFLLNDMFPGINVEDIVYEDLEKAIDETLAELNLEKNEKQLSKMLQFHEASNQRMGVVIVGPSGCGKSTIWKVLKKAYEKLGINMHMNVMNPKSMPRQQLLGEMDHDTREFKDGVLTASARQVVKESSETKCWIICDGDIDPEWIESLNSVLDDNHLLTLPNGERISFGDNVNFIFESDNLKFASPATVSRMGMIFLSEEDVDVRRLIHTWLQKIEDESMKNKIEAWMDEIFYKALDWVLKNEDKWIIETTKVGVVYNVLCSLIHTDTKAGFVDGVIRGLGGNLSINNRAELAQLVFQLSSERPADMSNLLNNYYDPQSSCFKSFMFDKNQQSFTLEEMKNQNKPPLVDTISAQRDCKMIEGWFNSDKPFIVVGPEGCGKSLIINNIIKQQRSVNVATIHCNAQTSAFHIIQKLNQMCTQSSKSQGRVYRPKEGSKLVIYLKDINLPKPDKYDTIQLIAFMHQIVCYNGFYDENLEFVFLERIQIIASMTPATVVGRHQLSCRFTANVCIAYIEDPPSEELEDIYSLYLKVILTHENYGSGAMTNSSKKISRFCVDTYENVKQKFSVDDHRHYLLTPKELTKWIMGVMRYEAQGAEALVEVLAYEAFRLFRDRLVNIESRQALDQLVYNQLRNHLKYGQTIGSLSFLSKVSTVTPIYPGYKTLGRLEKPDLEQTIKDTIKSYEREFKELELILVDELLEKFSQLERSLSQNGGHVLLAGRSGTGRRTVCQLISHMLDMTFETPKVTREYTLSDFKKYLKQLLIQSGIEGVKQVLFVEDHQMCEPEFYEYLNSLISAGEIPGLFASEELDPLLTNLQDELRNEYECRTVYELFVTRVSRNLRVVLSLDCKHPDFMSNCSSNPALTTKCNVIWSDAWSQGSMSMVCEVELKEAMSNLEVSQEEISSLLMQLHMSNIEHGATPLHFFQLLDNYKHILNSKISSQDDESKHLIAGLDKLHEAAALVDKLSSKAQGQKVLLKEKQAEADHALDKINIALEKKAERKQEAERLKRQCIEDQDIIQERKIIIDDELKDIMPEVEAAREQVGDLRPENLVEIKSFKVPPDAVHDVLSAVLFLMGTRETTWAAMKKFLGQRGVIQSIMNFDAHYITKDLRDHVNKIISKKKTSFDPVVIAKASRATAPLAAWVRANVKYSEVLLKIEPLEKEMNGLMRELGKSEARVAECTAQLEELEESSKILNLELKEKTNEAAALRVDLEKAEQTLNSAQNLLIQLSGEKDRWEIQVQDIKNNVLSLPYKSLLSSSYIIYTGKDDEKIRNKKLEEWKQMLRDDSFNFTKFMCTESQLLKWKTEGLPADELSMENAIMLRNTVKTPIIFDPATQATEWLKQTLKNEESAVEFLPQNDPKYNTKIEISIRFGKTVVIEEVDGVDRMLFPVLRKDLIHQGPRWVVQCGDKTVDYNDTFRLFFTTRDSFLDIPPNAEPLVVVVNFTVTKSGLESQLLSITINNEEPELEQKKTQILQEEENFKIKLSEYQKSLLDELASSTGNILENKQLVDSLNNTKAQAAEIEKALVESHKFQESLDTQRNIYRSFAAVGADLFMVIEDLMKINNMYQFSLHAFIGMFKKALESKPSASSTDEKLRLLSDTLVKLVFFEIGRSLFKDDRLTYGLHFINGIFPKLFEENEWEFFTGSIVAPSESSQAFPRWATPDRKQIFSSLASLFPKLVRACQFENEGIWNNFAVSAECEKEFPGSIAAQISAFQKLLVVKTFRPDRLETAMNNFVCEALGKKTIAPAPLSVKSLYENDTDCFTPVLFITSPGSDPSDELQEFASMEIGRQGYHELAMGGGDNQIAIEIMKDCAEKGEWLCLKNLHLVTPWLATLEKEFKLLQPDKKFRLWLTSEPHLKFPSILLKTSLTITYESPPGIKNNLQRTYQSWASTFEEGNLLKSQILFILAWFNSVIQERRKYIPQGWSKYYEFSYGDLKAGETILSEIIESSQGQLPQWEIVHGLLENAIYGGRVDNPFDMRVLKTYLKQFFNGDIFQGSKKLSDIVQVPRAASIKDYFQYIAQLSDHDKPMMFGLPPNIDRSVQRFNSQRYINLLKAITAVGKEDLKFDREMWAKALGPILKLWKSIYKPDGFRALKIKPGHLNSEDPVEAFTYMEAYSMLGTLQKINETLSSIAKVIKGTGMLTSRIESEATSLLKREVPEVWCKFWEGPDNPQDWLIKFEKKASGLLHWVERVQSGELLQTSLDLSELFHPETFFNALRQKSGRELRSPIDDLKLSSTFERKSLGGKISVALEGLYLQGAGFDGGRIQDQSSENLQELLPLPTCTIAWVRKSDPDPYSEGSTVSTPVYFSILRENLLCELNVPNSGSSDERIISGVAIFLDGAD</sequence>
<dbReference type="InterPro" id="IPR042222">
    <property type="entry name" value="Dynein_2_N"/>
</dbReference>
<dbReference type="GO" id="GO:0005524">
    <property type="term" value="F:ATP binding"/>
    <property type="evidence" value="ECO:0007669"/>
    <property type="project" value="UniProtKB-KW"/>
</dbReference>
<keyword evidence="5" id="KW-1003">Cell membrane</keyword>
<evidence type="ECO:0000256" key="8">
    <source>
        <dbReference type="ARBA" id="ARBA00022741"/>
    </source>
</evidence>
<dbReference type="FunFam" id="3.20.180.20:FF:000002">
    <property type="entry name" value="Cytoplasmic dynein heavy chain 1"/>
    <property type="match status" value="1"/>
</dbReference>
<reference evidence="21" key="1">
    <citation type="submission" date="2023-07" db="EMBL/GenBank/DDBJ databases">
        <authorList>
            <consortium name="AG Swart"/>
            <person name="Singh M."/>
            <person name="Singh A."/>
            <person name="Seah K."/>
            <person name="Emmerich C."/>
        </authorList>
    </citation>
    <scope>NUCLEOTIDE SEQUENCE</scope>
    <source>
        <strain evidence="21">DP1</strain>
    </source>
</reference>
<dbReference type="Gene3D" id="3.20.180.20">
    <property type="entry name" value="Dynein heavy chain, N-terminal domain 2"/>
    <property type="match status" value="1"/>
</dbReference>
<dbReference type="FunFam" id="3.40.50.300:FF:000706">
    <property type="entry name" value="Cytoplasmic dynein 2 heavy chain 1"/>
    <property type="match status" value="1"/>
</dbReference>
<feature type="coiled-coil region" evidence="19">
    <location>
        <begin position="2886"/>
        <end position="2924"/>
    </location>
</feature>
<evidence type="ECO:0000256" key="7">
    <source>
        <dbReference type="ARBA" id="ARBA00022701"/>
    </source>
</evidence>
<dbReference type="GO" id="GO:0008569">
    <property type="term" value="F:minus-end-directed microtubule motor activity"/>
    <property type="evidence" value="ECO:0007669"/>
    <property type="project" value="InterPro"/>
</dbReference>
<dbReference type="FunFam" id="1.20.920.20:FF:000002">
    <property type="entry name" value="Cytoplasmic dynein 1 heavy chain"/>
    <property type="match status" value="1"/>
</dbReference>
<keyword evidence="4" id="KW-0217">Developmental protein</keyword>
<dbReference type="InterPro" id="IPR043160">
    <property type="entry name" value="Dynein_C_barrel"/>
</dbReference>
<dbReference type="Pfam" id="PF03028">
    <property type="entry name" value="Dynein_heavy"/>
    <property type="match status" value="1"/>
</dbReference>
<keyword evidence="14" id="KW-0472">Membrane</keyword>
<dbReference type="Pfam" id="PF12781">
    <property type="entry name" value="AAA_9"/>
    <property type="match status" value="1"/>
</dbReference>
<dbReference type="FunFam" id="3.40.50.300:FF:001685">
    <property type="entry name" value="Dynein heavy chain, putative"/>
    <property type="match status" value="1"/>
</dbReference>
<dbReference type="Gene3D" id="6.10.140.1060">
    <property type="match status" value="1"/>
</dbReference>
<dbReference type="InterPro" id="IPR003593">
    <property type="entry name" value="AAA+_ATPase"/>
</dbReference>
<comment type="subcellular location">
    <subcellularLocation>
        <location evidence="2">Cell projection</location>
        <location evidence="2">Cilium membrane</location>
        <topology evidence="2">Peripheral membrane protein</topology>
        <orientation evidence="2">Cytoplasmic side</orientation>
    </subcellularLocation>
    <subcellularLocation>
        <location evidence="1">Cytoplasm</location>
        <location evidence="1">Cytoskeleton</location>
    </subcellularLocation>
</comment>
<dbReference type="Gene3D" id="3.10.490.20">
    <property type="match status" value="1"/>
</dbReference>
<dbReference type="InterPro" id="IPR041228">
    <property type="entry name" value="Dynein_C"/>
</dbReference>
<dbReference type="Gene3D" id="1.10.8.710">
    <property type="match status" value="1"/>
</dbReference>
<dbReference type="GO" id="GO:0030286">
    <property type="term" value="C:dynein complex"/>
    <property type="evidence" value="ECO:0007669"/>
    <property type="project" value="UniProtKB-KW"/>
</dbReference>
<feature type="domain" description="AAA+ ATPase" evidence="20">
    <location>
        <begin position="2276"/>
        <end position="2424"/>
    </location>
</feature>
<keyword evidence="17" id="KW-0966">Cell projection</keyword>
<dbReference type="InterPro" id="IPR043157">
    <property type="entry name" value="Dynein_AAA1S"/>
</dbReference>
<dbReference type="InterPro" id="IPR024743">
    <property type="entry name" value="Dynein_HC_stalk"/>
</dbReference>
<dbReference type="GO" id="GO:0008104">
    <property type="term" value="P:intracellular protein localization"/>
    <property type="evidence" value="ECO:0007669"/>
    <property type="project" value="UniProtKB-ARBA"/>
</dbReference>
<evidence type="ECO:0000256" key="13">
    <source>
        <dbReference type="ARBA" id="ARBA00023069"/>
    </source>
</evidence>
<dbReference type="Gene3D" id="1.10.8.720">
    <property type="entry name" value="Region D6 of dynein motor"/>
    <property type="match status" value="1"/>
</dbReference>
<dbReference type="FunFam" id="3.40.50.300:FF:000598">
    <property type="entry name" value="Dynein cytoplasmic 2 heavy chain 1"/>
    <property type="match status" value="1"/>
</dbReference>
<evidence type="ECO:0000256" key="16">
    <source>
        <dbReference type="ARBA" id="ARBA00023212"/>
    </source>
</evidence>
<dbReference type="PANTHER" id="PTHR45703:SF22">
    <property type="entry name" value="DYNEIN CYTOPLASMIC 2 HEAVY CHAIN 1"/>
    <property type="match status" value="1"/>
</dbReference>
<keyword evidence="6" id="KW-0963">Cytoplasm</keyword>
<dbReference type="GO" id="GO:0045505">
    <property type="term" value="F:dynein intermediate chain binding"/>
    <property type="evidence" value="ECO:0007669"/>
    <property type="project" value="InterPro"/>
</dbReference>
<dbReference type="InterPro" id="IPR042228">
    <property type="entry name" value="Dynein_linker_3"/>
</dbReference>
<dbReference type="Pfam" id="PF21264">
    <property type="entry name" value="DYNC2H1_AAA_dom"/>
    <property type="match status" value="1"/>
</dbReference>
<dbReference type="Pfam" id="PF12777">
    <property type="entry name" value="MT"/>
    <property type="match status" value="1"/>
</dbReference>
<dbReference type="InterPro" id="IPR024317">
    <property type="entry name" value="Dynein_heavy_chain_D4_dom"/>
</dbReference>
<dbReference type="GO" id="GO:0051959">
    <property type="term" value="F:dynein light intermediate chain binding"/>
    <property type="evidence" value="ECO:0007669"/>
    <property type="project" value="InterPro"/>
</dbReference>
<evidence type="ECO:0000256" key="14">
    <source>
        <dbReference type="ARBA" id="ARBA00023136"/>
    </source>
</evidence>
<keyword evidence="9" id="KW-0970">Cilium biogenesis/degradation</keyword>
<evidence type="ECO:0000256" key="9">
    <source>
        <dbReference type="ARBA" id="ARBA00022794"/>
    </source>
</evidence>
<dbReference type="GO" id="GO:0005874">
    <property type="term" value="C:microtubule"/>
    <property type="evidence" value="ECO:0007669"/>
    <property type="project" value="UniProtKB-KW"/>
</dbReference>
<evidence type="ECO:0000256" key="10">
    <source>
        <dbReference type="ARBA" id="ARBA00022840"/>
    </source>
</evidence>
<keyword evidence="11" id="KW-0243">Dynein</keyword>
<dbReference type="Gene3D" id="1.20.920.30">
    <property type="match status" value="1"/>
</dbReference>
<dbReference type="EMBL" id="CAMPGE010018471">
    <property type="protein sequence ID" value="CAI2376887.1"/>
    <property type="molecule type" value="Genomic_DNA"/>
</dbReference>
<dbReference type="Gene3D" id="3.40.50.300">
    <property type="entry name" value="P-loop containing nucleotide triphosphate hydrolases"/>
    <property type="match status" value="5"/>
</dbReference>
<keyword evidence="22" id="KW-1185">Reference proteome</keyword>
<dbReference type="Pfam" id="PF18198">
    <property type="entry name" value="AAA_lid_11"/>
    <property type="match status" value="1"/>
</dbReference>
<feature type="domain" description="AAA+ ATPase" evidence="20">
    <location>
        <begin position="1675"/>
        <end position="1821"/>
    </location>
</feature>
<protein>
    <recommendedName>
        <fullName evidence="18">Cytoplasmic dynein 2 heavy chain 1</fullName>
    </recommendedName>
</protein>
<keyword evidence="16" id="KW-0206">Cytoskeleton</keyword>
<name>A0AAD1XQ85_EUPCR</name>
<dbReference type="FunFam" id="1.10.8.720:FF:000006">
    <property type="entry name" value="cytoplasmic dynein 2 heavy chain 1"/>
    <property type="match status" value="1"/>
</dbReference>
<dbReference type="InterPro" id="IPR013594">
    <property type="entry name" value="Dynein_heavy_tail"/>
</dbReference>
<dbReference type="Gene3D" id="1.10.8.1220">
    <property type="match status" value="1"/>
</dbReference>
<dbReference type="InterPro" id="IPR049400">
    <property type="entry name" value="DYNC2H1_AAA_dom"/>
</dbReference>
<dbReference type="FunFam" id="1.10.8.710:FF:000001">
    <property type="entry name" value="Dynein axonemal heavy chain 2"/>
    <property type="match status" value="1"/>
</dbReference>
<dbReference type="InterPro" id="IPR035706">
    <property type="entry name" value="AAA_9"/>
</dbReference>
<dbReference type="InterPro" id="IPR042219">
    <property type="entry name" value="AAA_lid_11_sf"/>
</dbReference>
<dbReference type="Proteomes" id="UP001295684">
    <property type="component" value="Unassembled WGS sequence"/>
</dbReference>
<evidence type="ECO:0000256" key="3">
    <source>
        <dbReference type="ARBA" id="ARBA00008887"/>
    </source>
</evidence>
<keyword evidence="7" id="KW-0493">Microtubule</keyword>
<feature type="domain" description="AAA+ ATPase" evidence="20">
    <location>
        <begin position="1963"/>
        <end position="2119"/>
    </location>
</feature>
<evidence type="ECO:0000313" key="22">
    <source>
        <dbReference type="Proteomes" id="UP001295684"/>
    </source>
</evidence>
<evidence type="ECO:0000313" key="21">
    <source>
        <dbReference type="EMBL" id="CAI2376887.1"/>
    </source>
</evidence>
<evidence type="ECO:0000256" key="1">
    <source>
        <dbReference type="ARBA" id="ARBA00004245"/>
    </source>
</evidence>
<accession>A0AAD1XQ85</accession>
<evidence type="ECO:0000256" key="4">
    <source>
        <dbReference type="ARBA" id="ARBA00022473"/>
    </source>
</evidence>
<dbReference type="Pfam" id="PF12780">
    <property type="entry name" value="AAA_8"/>
    <property type="match status" value="1"/>
</dbReference>
<dbReference type="InterPro" id="IPR026983">
    <property type="entry name" value="DHC"/>
</dbReference>
<dbReference type="SUPFAM" id="SSF52540">
    <property type="entry name" value="P-loop containing nucleoside triphosphate hydrolases"/>
    <property type="match status" value="4"/>
</dbReference>
<dbReference type="Pfam" id="PF12774">
    <property type="entry name" value="AAA_6"/>
    <property type="match status" value="1"/>
</dbReference>
<dbReference type="Pfam" id="PF08385">
    <property type="entry name" value="DHC_N1"/>
    <property type="match status" value="1"/>
</dbReference>
<evidence type="ECO:0000256" key="11">
    <source>
        <dbReference type="ARBA" id="ARBA00023017"/>
    </source>
</evidence>
<keyword evidence="13" id="KW-0969">Cilium</keyword>
<dbReference type="SMART" id="SM00382">
    <property type="entry name" value="AAA"/>
    <property type="match status" value="3"/>
</dbReference>
<evidence type="ECO:0000256" key="19">
    <source>
        <dbReference type="SAM" id="Coils"/>
    </source>
</evidence>
<keyword evidence="15" id="KW-0505">Motor protein</keyword>
<dbReference type="Pfam" id="PF18199">
    <property type="entry name" value="Dynein_C"/>
    <property type="match status" value="1"/>
</dbReference>
<dbReference type="InterPro" id="IPR004273">
    <property type="entry name" value="Dynein_heavy_D6_P-loop"/>
</dbReference>
<evidence type="ECO:0000256" key="6">
    <source>
        <dbReference type="ARBA" id="ARBA00022490"/>
    </source>
</evidence>
<proteinExistence type="inferred from homology"/>
<dbReference type="InterPro" id="IPR035699">
    <property type="entry name" value="AAA_6"/>
</dbReference>
<dbReference type="Gene3D" id="1.20.140.100">
    <property type="entry name" value="Dynein heavy chain, N-terminal domain 2"/>
    <property type="match status" value="1"/>
</dbReference>
<dbReference type="Pfam" id="PF22597">
    <property type="entry name" value="DYN_lid"/>
    <property type="match status" value="1"/>
</dbReference>
<evidence type="ECO:0000259" key="20">
    <source>
        <dbReference type="SMART" id="SM00382"/>
    </source>
</evidence>
<keyword evidence="10" id="KW-0067">ATP-binding</keyword>
<dbReference type="Gene3D" id="1.20.1270.280">
    <property type="match status" value="1"/>
</dbReference>